<name>A0A8J5ESF4_ZINOF</name>
<dbReference type="OrthoDB" id="1888070at2759"/>
<protein>
    <submittedName>
        <fullName evidence="2">Uncharacterized protein</fullName>
    </submittedName>
</protein>
<dbReference type="Proteomes" id="UP000734854">
    <property type="component" value="Unassembled WGS sequence"/>
</dbReference>
<evidence type="ECO:0000313" key="3">
    <source>
        <dbReference type="Proteomes" id="UP000734854"/>
    </source>
</evidence>
<evidence type="ECO:0000313" key="2">
    <source>
        <dbReference type="EMBL" id="KAG6472928.1"/>
    </source>
</evidence>
<feature type="coiled-coil region" evidence="1">
    <location>
        <begin position="285"/>
        <end position="333"/>
    </location>
</feature>
<accession>A0A8J5ESF4</accession>
<organism evidence="2 3">
    <name type="scientific">Zingiber officinale</name>
    <name type="common">Ginger</name>
    <name type="synonym">Amomum zingiber</name>
    <dbReference type="NCBI Taxonomy" id="94328"/>
    <lineage>
        <taxon>Eukaryota</taxon>
        <taxon>Viridiplantae</taxon>
        <taxon>Streptophyta</taxon>
        <taxon>Embryophyta</taxon>
        <taxon>Tracheophyta</taxon>
        <taxon>Spermatophyta</taxon>
        <taxon>Magnoliopsida</taxon>
        <taxon>Liliopsida</taxon>
        <taxon>Zingiberales</taxon>
        <taxon>Zingiberaceae</taxon>
        <taxon>Zingiber</taxon>
    </lineage>
</organism>
<dbReference type="AlphaFoldDB" id="A0A8J5ESF4"/>
<keyword evidence="1" id="KW-0175">Coiled coil</keyword>
<proteinExistence type="predicted"/>
<comment type="caution">
    <text evidence="2">The sequence shown here is derived from an EMBL/GenBank/DDBJ whole genome shotgun (WGS) entry which is preliminary data.</text>
</comment>
<reference evidence="2 3" key="1">
    <citation type="submission" date="2020-08" db="EMBL/GenBank/DDBJ databases">
        <title>Plant Genome Project.</title>
        <authorList>
            <person name="Zhang R.-G."/>
        </authorList>
    </citation>
    <scope>NUCLEOTIDE SEQUENCE [LARGE SCALE GENOMIC DNA]</scope>
    <source>
        <tissue evidence="2">Rhizome</tissue>
    </source>
</reference>
<feature type="coiled-coil region" evidence="1">
    <location>
        <begin position="21"/>
        <end position="55"/>
    </location>
</feature>
<sequence>MDDRNAEGELSSLDSQLNHKKAVWKHEFERHQSHVEKLEEKLMELKVTMKCTEGDSLELKLLRHRVKTTAALLAYLKSKARIMASPNLASKSFGIENKEGIGLADKHGIPLSEWSKEVNYPSLRNPDMESKQDSDLKLGSFVANDGKYIDEILKSTHIVTDAMESLVMRAIKAESEAANERVKVKLGLEENERKTLQVLSMTVRVEEMEKFALSTNALLNEMRQKVEDMVEESSRQRQRATENEQELCRVKQDFDSLRSFVGNIISISESLLSSESQFQTIQKLLDRLVTETAHLEDEKAQKEAEVQKLMEENVRLRALLDNKESQLLAMNEQYKWMLLNNPGI</sequence>
<evidence type="ECO:0000256" key="1">
    <source>
        <dbReference type="SAM" id="Coils"/>
    </source>
</evidence>
<gene>
    <name evidence="2" type="ORF">ZIOFF_070407</name>
</gene>
<dbReference type="EMBL" id="JACMSC010000020">
    <property type="protein sequence ID" value="KAG6472928.1"/>
    <property type="molecule type" value="Genomic_DNA"/>
</dbReference>
<keyword evidence="3" id="KW-1185">Reference proteome</keyword>